<keyword evidence="2" id="KW-1185">Reference proteome</keyword>
<comment type="caution">
    <text evidence="1">The sequence shown here is derived from an EMBL/GenBank/DDBJ whole genome shotgun (WGS) entry which is preliminary data.</text>
</comment>
<organism evidence="1 2">
    <name type="scientific">Mycena albidolilacea</name>
    <dbReference type="NCBI Taxonomy" id="1033008"/>
    <lineage>
        <taxon>Eukaryota</taxon>
        <taxon>Fungi</taxon>
        <taxon>Dikarya</taxon>
        <taxon>Basidiomycota</taxon>
        <taxon>Agaricomycotina</taxon>
        <taxon>Agaricomycetes</taxon>
        <taxon>Agaricomycetidae</taxon>
        <taxon>Agaricales</taxon>
        <taxon>Marasmiineae</taxon>
        <taxon>Mycenaceae</taxon>
        <taxon>Mycena</taxon>
    </lineage>
</organism>
<dbReference type="EMBL" id="JARIHO010000120">
    <property type="protein sequence ID" value="KAJ7302131.1"/>
    <property type="molecule type" value="Genomic_DNA"/>
</dbReference>
<name>A0AAD6YZE1_9AGAR</name>
<protein>
    <submittedName>
        <fullName evidence="1">Uncharacterized protein</fullName>
    </submittedName>
</protein>
<dbReference type="AlphaFoldDB" id="A0AAD6YZE1"/>
<proteinExistence type="predicted"/>
<evidence type="ECO:0000313" key="1">
    <source>
        <dbReference type="EMBL" id="KAJ7302131.1"/>
    </source>
</evidence>
<reference evidence="1" key="1">
    <citation type="submission" date="2023-03" db="EMBL/GenBank/DDBJ databases">
        <title>Massive genome expansion in bonnet fungi (Mycena s.s.) driven by repeated elements and novel gene families across ecological guilds.</title>
        <authorList>
            <consortium name="Lawrence Berkeley National Laboratory"/>
            <person name="Harder C.B."/>
            <person name="Miyauchi S."/>
            <person name="Viragh M."/>
            <person name="Kuo A."/>
            <person name="Thoen E."/>
            <person name="Andreopoulos B."/>
            <person name="Lu D."/>
            <person name="Skrede I."/>
            <person name="Drula E."/>
            <person name="Henrissat B."/>
            <person name="Morin E."/>
            <person name="Kohler A."/>
            <person name="Barry K."/>
            <person name="LaButti K."/>
            <person name="Morin E."/>
            <person name="Salamov A."/>
            <person name="Lipzen A."/>
            <person name="Mereny Z."/>
            <person name="Hegedus B."/>
            <person name="Baldrian P."/>
            <person name="Stursova M."/>
            <person name="Weitz H."/>
            <person name="Taylor A."/>
            <person name="Grigoriev I.V."/>
            <person name="Nagy L.G."/>
            <person name="Martin F."/>
            <person name="Kauserud H."/>
        </authorList>
    </citation>
    <scope>NUCLEOTIDE SEQUENCE</scope>
    <source>
        <strain evidence="1">CBHHK002</strain>
    </source>
</reference>
<accession>A0AAD6YZE1</accession>
<dbReference type="Proteomes" id="UP001218218">
    <property type="component" value="Unassembled WGS sequence"/>
</dbReference>
<evidence type="ECO:0000313" key="2">
    <source>
        <dbReference type="Proteomes" id="UP001218218"/>
    </source>
</evidence>
<gene>
    <name evidence="1" type="ORF">DFH08DRAFT_978123</name>
</gene>
<sequence length="112" mass="12525">MHSRFYLLPSSLLVPLPFAIQLTRHFAVLTARASILPCQRRFAVARLRSSHSPSNLDVGLVAQTEALQIVLGASRCTQSSYPLENFVTLSLQVFRDLISICGWRASSYYNLV</sequence>